<reference evidence="1 2" key="1">
    <citation type="submission" date="2015-09" db="EMBL/GenBank/DDBJ databases">
        <title>Trachymyrmex zeteki WGS genome.</title>
        <authorList>
            <person name="Nygaard S."/>
            <person name="Hu H."/>
            <person name="Boomsma J."/>
            <person name="Zhang G."/>
        </authorList>
    </citation>
    <scope>NUCLEOTIDE SEQUENCE [LARGE SCALE GENOMIC DNA]</scope>
    <source>
        <strain evidence="1">Tzet28-1</strain>
        <tissue evidence="1">Whole body</tissue>
    </source>
</reference>
<name>A0A151XBI6_9HYME</name>
<dbReference type="EMBL" id="KQ982320">
    <property type="protein sequence ID" value="KYQ57735.1"/>
    <property type="molecule type" value="Genomic_DNA"/>
</dbReference>
<gene>
    <name evidence="1" type="ORF">ALC60_03228</name>
</gene>
<dbReference type="AlphaFoldDB" id="A0A151XBI6"/>
<protein>
    <submittedName>
        <fullName evidence="1">Uncharacterized protein</fullName>
    </submittedName>
</protein>
<proteinExistence type="predicted"/>
<sequence>MILHNGPPLFGQNNYKNIYDRIYSQILSNAGTCSIGLISRNSLECCSPPLFTKLTGFISYGISFRFNAINKHQKHLNL</sequence>
<evidence type="ECO:0000313" key="1">
    <source>
        <dbReference type="EMBL" id="KYQ57735.1"/>
    </source>
</evidence>
<keyword evidence="2" id="KW-1185">Reference proteome</keyword>
<evidence type="ECO:0000313" key="2">
    <source>
        <dbReference type="Proteomes" id="UP000075809"/>
    </source>
</evidence>
<dbReference type="Proteomes" id="UP000075809">
    <property type="component" value="Unassembled WGS sequence"/>
</dbReference>
<accession>A0A151XBI6</accession>
<organism evidence="1 2">
    <name type="scientific">Mycetomoellerius zeteki</name>
    <dbReference type="NCBI Taxonomy" id="64791"/>
    <lineage>
        <taxon>Eukaryota</taxon>
        <taxon>Metazoa</taxon>
        <taxon>Ecdysozoa</taxon>
        <taxon>Arthropoda</taxon>
        <taxon>Hexapoda</taxon>
        <taxon>Insecta</taxon>
        <taxon>Pterygota</taxon>
        <taxon>Neoptera</taxon>
        <taxon>Endopterygota</taxon>
        <taxon>Hymenoptera</taxon>
        <taxon>Apocrita</taxon>
        <taxon>Aculeata</taxon>
        <taxon>Formicoidea</taxon>
        <taxon>Formicidae</taxon>
        <taxon>Myrmicinae</taxon>
        <taxon>Mycetomoellerius</taxon>
    </lineage>
</organism>